<evidence type="ECO:0000256" key="9">
    <source>
        <dbReference type="ARBA" id="ARBA00022842"/>
    </source>
</evidence>
<comment type="cofactor">
    <cofactor evidence="13">
        <name>Mg(2+)</name>
        <dbReference type="ChEBI" id="CHEBI:18420"/>
    </cofactor>
    <text evidence="13">Binds 2 magnesium ions per tetramer.</text>
</comment>
<sequence>MNQHIIELKLKELKTQLFEQLEKTEKLENLTKLEIDYIGRNGIFNNLFKELKKMDFTLLEKKNLGQQINFYKQEISAMIRKKKLLFEKLLLEEKIKKEEIDITLPSFQFPQGNLHPLNQIIAKIEKFFLGLGYLIYDDSELVTDLYNFGMLNMDKDHPARDMQDSFYLDEKNLLRTHTSSTQIKVMLKHNKNSSKPLKIISSGKVYRRDRDDETHSHQFTQLEGFVVDFNISLIDLKNTILALMNYLFGSEQKLRFRPSYFPFTKPSLEVDLLFEDKRKNKKHYLEIMGAGLIHPQVLINGGFNPKIHNGFAFGLGIERITMLIYGIKDIRNFYNNDLRFLNQFNNLNIY</sequence>
<dbReference type="PROSITE" id="PS50862">
    <property type="entry name" value="AA_TRNA_LIGASE_II"/>
    <property type="match status" value="1"/>
</dbReference>
<dbReference type="GO" id="GO:0000049">
    <property type="term" value="F:tRNA binding"/>
    <property type="evidence" value="ECO:0007669"/>
    <property type="project" value="InterPro"/>
</dbReference>
<evidence type="ECO:0000256" key="2">
    <source>
        <dbReference type="ARBA" id="ARBA00010207"/>
    </source>
</evidence>
<dbReference type="HAMAP" id="MF_00281">
    <property type="entry name" value="Phe_tRNA_synth_alpha1"/>
    <property type="match status" value="1"/>
</dbReference>
<keyword evidence="11 13" id="KW-0030">Aminoacyl-tRNA synthetase</keyword>
<dbReference type="Pfam" id="PF01409">
    <property type="entry name" value="tRNA-synt_2d"/>
    <property type="match status" value="1"/>
</dbReference>
<comment type="subunit">
    <text evidence="3 13">Tetramer of two alpha and two beta subunits.</text>
</comment>
<comment type="caution">
    <text evidence="13">Lacks conserved residue(s) required for the propagation of feature annotation.</text>
</comment>
<keyword evidence="6 13" id="KW-0479">Metal-binding</keyword>
<keyword evidence="8 13" id="KW-0067">ATP-binding</keyword>
<dbReference type="CDD" id="cd00496">
    <property type="entry name" value="PheRS_alpha_core"/>
    <property type="match status" value="1"/>
</dbReference>
<evidence type="ECO:0000256" key="5">
    <source>
        <dbReference type="ARBA" id="ARBA00022598"/>
    </source>
</evidence>
<keyword evidence="5 13" id="KW-0436">Ligase</keyword>
<feature type="domain" description="Aminoacyl-transfer RNA synthetases class-II family profile" evidence="14">
    <location>
        <begin position="168"/>
        <end position="343"/>
    </location>
</feature>
<dbReference type="Gene3D" id="3.30.930.10">
    <property type="entry name" value="Bira Bifunctional Protein, Domain 2"/>
    <property type="match status" value="1"/>
</dbReference>
<comment type="catalytic activity">
    <reaction evidence="12 13">
        <text>tRNA(Phe) + L-phenylalanine + ATP = L-phenylalanyl-tRNA(Phe) + AMP + diphosphate + H(+)</text>
        <dbReference type="Rhea" id="RHEA:19413"/>
        <dbReference type="Rhea" id="RHEA-COMP:9668"/>
        <dbReference type="Rhea" id="RHEA-COMP:9699"/>
        <dbReference type="ChEBI" id="CHEBI:15378"/>
        <dbReference type="ChEBI" id="CHEBI:30616"/>
        <dbReference type="ChEBI" id="CHEBI:33019"/>
        <dbReference type="ChEBI" id="CHEBI:58095"/>
        <dbReference type="ChEBI" id="CHEBI:78442"/>
        <dbReference type="ChEBI" id="CHEBI:78531"/>
        <dbReference type="ChEBI" id="CHEBI:456215"/>
        <dbReference type="EC" id="6.1.1.20"/>
    </reaction>
</comment>
<dbReference type="InterPro" id="IPR022911">
    <property type="entry name" value="Phe_tRNA_ligase_alpha1_bac"/>
</dbReference>
<keyword evidence="16" id="KW-1185">Reference proteome</keyword>
<dbReference type="PANTHER" id="PTHR11538">
    <property type="entry name" value="PHENYLALANYL-TRNA SYNTHETASE"/>
    <property type="match status" value="1"/>
</dbReference>
<evidence type="ECO:0000259" key="14">
    <source>
        <dbReference type="PROSITE" id="PS50862"/>
    </source>
</evidence>
<dbReference type="GO" id="GO:0004826">
    <property type="term" value="F:phenylalanine-tRNA ligase activity"/>
    <property type="evidence" value="ECO:0007669"/>
    <property type="project" value="UniProtKB-UniRule"/>
</dbReference>
<protein>
    <recommendedName>
        <fullName evidence="13">Phenylalanine--tRNA ligase alpha subunit</fullName>
        <ecNumber evidence="13">6.1.1.20</ecNumber>
    </recommendedName>
    <alternativeName>
        <fullName evidence="13">Phenylalanyl-tRNA synthetase alpha subunit</fullName>
        <shortName evidence="13">PheRS</shortName>
    </alternativeName>
</protein>
<keyword evidence="4 13" id="KW-0963">Cytoplasm</keyword>
<evidence type="ECO:0000256" key="12">
    <source>
        <dbReference type="ARBA" id="ARBA00049255"/>
    </source>
</evidence>
<evidence type="ECO:0000256" key="1">
    <source>
        <dbReference type="ARBA" id="ARBA00004496"/>
    </source>
</evidence>
<dbReference type="GO" id="GO:0005524">
    <property type="term" value="F:ATP binding"/>
    <property type="evidence" value="ECO:0007669"/>
    <property type="project" value="UniProtKB-UniRule"/>
</dbReference>
<comment type="caution">
    <text evidence="15">The sequence shown here is derived from an EMBL/GenBank/DDBJ whole genome shotgun (WGS) entry which is preliminary data.</text>
</comment>
<evidence type="ECO:0000256" key="3">
    <source>
        <dbReference type="ARBA" id="ARBA00011209"/>
    </source>
</evidence>
<keyword evidence="10 13" id="KW-0648">Protein biosynthesis</keyword>
<dbReference type="GO" id="GO:0005737">
    <property type="term" value="C:cytoplasm"/>
    <property type="evidence" value="ECO:0007669"/>
    <property type="project" value="UniProtKB-SubCell"/>
</dbReference>
<evidence type="ECO:0000256" key="11">
    <source>
        <dbReference type="ARBA" id="ARBA00023146"/>
    </source>
</evidence>
<dbReference type="InterPro" id="IPR045864">
    <property type="entry name" value="aa-tRNA-synth_II/BPL/LPL"/>
</dbReference>
<dbReference type="GO" id="GO:0006432">
    <property type="term" value="P:phenylalanyl-tRNA aminoacylation"/>
    <property type="evidence" value="ECO:0007669"/>
    <property type="project" value="UniProtKB-UniRule"/>
</dbReference>
<dbReference type="Pfam" id="PF02912">
    <property type="entry name" value="Phe_tRNA-synt_N"/>
    <property type="match status" value="1"/>
</dbReference>
<dbReference type="EMBL" id="PUUG01000001">
    <property type="protein sequence ID" value="PQP79991.1"/>
    <property type="molecule type" value="Genomic_DNA"/>
</dbReference>
<dbReference type="SUPFAM" id="SSF46589">
    <property type="entry name" value="tRNA-binding arm"/>
    <property type="match status" value="1"/>
</dbReference>
<comment type="subcellular location">
    <subcellularLocation>
        <location evidence="1 13">Cytoplasm</location>
    </subcellularLocation>
</comment>
<reference evidence="15 16" key="1">
    <citation type="submission" date="2018-02" db="EMBL/GenBank/DDBJ databases">
        <title>Metagenomics reveals mixed infection of spiroplasma and phytoplasma in chicory.</title>
        <authorList>
            <person name="Polano C."/>
            <person name="Moruzzi S."/>
            <person name="Ermacora P."/>
            <person name="Ferrini F."/>
            <person name="Martini M."/>
            <person name="Firrao G."/>
        </authorList>
    </citation>
    <scope>NUCLEOTIDE SEQUENCE [LARGE SCALE GENOMIC DNA]</scope>
    <source>
        <strain evidence="15 16">ChiP</strain>
    </source>
</reference>
<dbReference type="InterPro" id="IPR010978">
    <property type="entry name" value="tRNA-bd_arm"/>
</dbReference>
<dbReference type="AlphaFoldDB" id="A0A2S8NVH5"/>
<organism evidence="15 16">
    <name type="scientific">Candidatus Phytoplasma phoenicium</name>
    <dbReference type="NCBI Taxonomy" id="198422"/>
    <lineage>
        <taxon>Bacteria</taxon>
        <taxon>Bacillati</taxon>
        <taxon>Mycoplasmatota</taxon>
        <taxon>Mollicutes</taxon>
        <taxon>Acholeplasmatales</taxon>
        <taxon>Acholeplasmataceae</taxon>
        <taxon>Candidatus Phytoplasma</taxon>
        <taxon>16SrIX (Pigeon pea witches'-broom group)</taxon>
    </lineage>
</organism>
<dbReference type="InterPro" id="IPR004529">
    <property type="entry name" value="Phe-tRNA-synth_IIc_asu"/>
</dbReference>
<dbReference type="EC" id="6.1.1.20" evidence="13"/>
<accession>A0A2S8NVH5</accession>
<evidence type="ECO:0000256" key="7">
    <source>
        <dbReference type="ARBA" id="ARBA00022741"/>
    </source>
</evidence>
<evidence type="ECO:0000256" key="6">
    <source>
        <dbReference type="ARBA" id="ARBA00022723"/>
    </source>
</evidence>
<evidence type="ECO:0000313" key="16">
    <source>
        <dbReference type="Proteomes" id="UP000238672"/>
    </source>
</evidence>
<dbReference type="SUPFAM" id="SSF55681">
    <property type="entry name" value="Class II aaRS and biotin synthetases"/>
    <property type="match status" value="1"/>
</dbReference>
<evidence type="ECO:0000256" key="13">
    <source>
        <dbReference type="HAMAP-Rule" id="MF_00281"/>
    </source>
</evidence>
<dbReference type="InterPro" id="IPR002319">
    <property type="entry name" value="Phenylalanyl-tRNA_Synthase"/>
</dbReference>
<dbReference type="InterPro" id="IPR004188">
    <property type="entry name" value="Phe-tRNA_ligase_II_N"/>
</dbReference>
<comment type="similarity">
    <text evidence="2 13">Belongs to the class-II aminoacyl-tRNA synthetase family. Phe-tRNA synthetase alpha subunit type 1 subfamily.</text>
</comment>
<evidence type="ECO:0000256" key="10">
    <source>
        <dbReference type="ARBA" id="ARBA00022917"/>
    </source>
</evidence>
<keyword evidence="9 13" id="KW-0460">Magnesium</keyword>
<dbReference type="NCBIfam" id="TIGR00468">
    <property type="entry name" value="pheS"/>
    <property type="match status" value="1"/>
</dbReference>
<gene>
    <name evidence="13" type="primary">pheS</name>
    <name evidence="15" type="ORF">C6B37_00080</name>
</gene>
<evidence type="ECO:0000256" key="8">
    <source>
        <dbReference type="ARBA" id="ARBA00022840"/>
    </source>
</evidence>
<dbReference type="InterPro" id="IPR006195">
    <property type="entry name" value="aa-tRNA-synth_II"/>
</dbReference>
<keyword evidence="7 13" id="KW-0547">Nucleotide-binding</keyword>
<dbReference type="GO" id="GO:0000287">
    <property type="term" value="F:magnesium ion binding"/>
    <property type="evidence" value="ECO:0007669"/>
    <property type="project" value="UniProtKB-UniRule"/>
</dbReference>
<dbReference type="Proteomes" id="UP000238672">
    <property type="component" value="Unassembled WGS sequence"/>
</dbReference>
<evidence type="ECO:0000313" key="15">
    <source>
        <dbReference type="EMBL" id="PQP79991.1"/>
    </source>
</evidence>
<dbReference type="PANTHER" id="PTHR11538:SF41">
    <property type="entry name" value="PHENYLALANINE--TRNA LIGASE, MITOCHONDRIAL"/>
    <property type="match status" value="1"/>
</dbReference>
<evidence type="ECO:0000256" key="4">
    <source>
        <dbReference type="ARBA" id="ARBA00022490"/>
    </source>
</evidence>
<name>A0A2S8NVH5_9MOLU</name>
<proteinExistence type="inferred from homology"/>